<dbReference type="RefSeq" id="XP_004993087.1">
    <property type="nucleotide sequence ID" value="XM_004993030.1"/>
</dbReference>
<proteinExistence type="inferred from homology"/>
<dbReference type="GO" id="GO:0008476">
    <property type="term" value="F:protein-tyrosine sulfotransferase activity"/>
    <property type="evidence" value="ECO:0007669"/>
    <property type="project" value="UniProtKB-EC"/>
</dbReference>
<dbReference type="AlphaFoldDB" id="F2UC80"/>
<evidence type="ECO:0000313" key="6">
    <source>
        <dbReference type="Proteomes" id="UP000007799"/>
    </source>
</evidence>
<evidence type="ECO:0000256" key="1">
    <source>
        <dbReference type="ARBA" id="ARBA00009988"/>
    </source>
</evidence>
<dbReference type="GO" id="GO:0005794">
    <property type="term" value="C:Golgi apparatus"/>
    <property type="evidence" value="ECO:0007669"/>
    <property type="project" value="UniProtKB-ARBA"/>
</dbReference>
<keyword evidence="3" id="KW-0808">Transferase</keyword>
<dbReference type="PANTHER" id="PTHR12788:SF10">
    <property type="entry name" value="PROTEIN-TYROSINE SULFOTRANSFERASE"/>
    <property type="match status" value="1"/>
</dbReference>
<evidence type="ECO:0000256" key="3">
    <source>
        <dbReference type="ARBA" id="ARBA00022679"/>
    </source>
</evidence>
<gene>
    <name evidence="5" type="ORF">PTSG_06197</name>
</gene>
<comment type="similarity">
    <text evidence="1">Belongs to the protein sulfotransferase family.</text>
</comment>
<accession>F2UC80</accession>
<dbReference type="Proteomes" id="UP000007799">
    <property type="component" value="Unassembled WGS sequence"/>
</dbReference>
<comment type="catalytic activity">
    <reaction evidence="4">
        <text>L-tyrosyl-[protein] + 3'-phosphoadenylyl sulfate = O-sulfo-L-tyrosine-[protein] + adenosine 3',5'-bisphosphate + H(+)</text>
        <dbReference type="Rhea" id="RHEA:16801"/>
        <dbReference type="Rhea" id="RHEA-COMP:10136"/>
        <dbReference type="Rhea" id="RHEA-COMP:11688"/>
        <dbReference type="ChEBI" id="CHEBI:15378"/>
        <dbReference type="ChEBI" id="CHEBI:46858"/>
        <dbReference type="ChEBI" id="CHEBI:58339"/>
        <dbReference type="ChEBI" id="CHEBI:58343"/>
        <dbReference type="ChEBI" id="CHEBI:65286"/>
        <dbReference type="EC" id="2.8.2.20"/>
    </reaction>
</comment>
<dbReference type="Gene3D" id="3.40.50.300">
    <property type="entry name" value="P-loop containing nucleotide triphosphate hydrolases"/>
    <property type="match status" value="1"/>
</dbReference>
<evidence type="ECO:0000256" key="2">
    <source>
        <dbReference type="ARBA" id="ARBA00013262"/>
    </source>
</evidence>
<organism evidence="6">
    <name type="scientific">Salpingoeca rosetta (strain ATCC 50818 / BSB-021)</name>
    <dbReference type="NCBI Taxonomy" id="946362"/>
    <lineage>
        <taxon>Eukaryota</taxon>
        <taxon>Choanoflagellata</taxon>
        <taxon>Craspedida</taxon>
        <taxon>Salpingoecidae</taxon>
        <taxon>Salpingoeca</taxon>
    </lineage>
</organism>
<evidence type="ECO:0000256" key="4">
    <source>
        <dbReference type="ARBA" id="ARBA00048460"/>
    </source>
</evidence>
<dbReference type="OrthoDB" id="205623at2759"/>
<dbReference type="EC" id="2.8.2.20" evidence="2"/>
<dbReference type="InParanoid" id="F2UC80"/>
<dbReference type="InterPro" id="IPR026634">
    <property type="entry name" value="TPST-like"/>
</dbReference>
<dbReference type="KEGG" id="sre:PTSG_06197"/>
<evidence type="ECO:0000313" key="5">
    <source>
        <dbReference type="EMBL" id="EGD74187.1"/>
    </source>
</evidence>
<keyword evidence="6" id="KW-1185">Reference proteome</keyword>
<reference evidence="5" key="1">
    <citation type="submission" date="2009-08" db="EMBL/GenBank/DDBJ databases">
        <title>Annotation of Salpingoeca rosetta.</title>
        <authorList>
            <consortium name="The Broad Institute Genome Sequencing Platform"/>
            <person name="Russ C."/>
            <person name="Cuomo C."/>
            <person name="Burger G."/>
            <person name="Gray M.W."/>
            <person name="Holland P.W.H."/>
            <person name="King N."/>
            <person name="Lang F.B.F."/>
            <person name="Roger A.J."/>
            <person name="Ruiz-Trillo I."/>
            <person name="Young S.K."/>
            <person name="Zeng Q."/>
            <person name="Gargeya S."/>
            <person name="Alvarado L."/>
            <person name="Berlin A."/>
            <person name="Chapman S.B."/>
            <person name="Chen Z."/>
            <person name="Freedman E."/>
            <person name="Gellesch M."/>
            <person name="Goldberg J."/>
            <person name="Griggs A."/>
            <person name="Gujja S."/>
            <person name="Heilman E."/>
            <person name="Heiman D."/>
            <person name="Howarth C."/>
            <person name="Mehta T."/>
            <person name="Neiman D."/>
            <person name="Pearson M."/>
            <person name="Roberts A."/>
            <person name="Saif S."/>
            <person name="Shea T."/>
            <person name="Shenoy N."/>
            <person name="Sisk P."/>
            <person name="Stolte C."/>
            <person name="Sykes S."/>
            <person name="White J."/>
            <person name="Yandava C."/>
            <person name="Haas B."/>
            <person name="Nusbaum C."/>
            <person name="Birren B."/>
        </authorList>
    </citation>
    <scope>NUCLEOTIDE SEQUENCE [LARGE SCALE GENOMIC DNA]</scope>
    <source>
        <strain evidence="5">ATCC 50818</strain>
    </source>
</reference>
<dbReference type="EMBL" id="GL832968">
    <property type="protein sequence ID" value="EGD74187.1"/>
    <property type="molecule type" value="Genomic_DNA"/>
</dbReference>
<sequence>MASQDDVQPVFLIGCQRSGSNLLQLLLSLHDKVAAPHPPKYLDEVLPRVVDESRLQDDATFEAFVSLSRNIVRANPVPWESMDGVSTQEVLEACAERSVMGVFDALMNTNAIQGGCTKWICKAMNYSKHADKLVDYYGSRVKFIYLYRDPREVALSFTKAIDGEKHVYAIAKKWAKLQDHVQHVLQTYPKQVIKVSYEELTADPDSTLQRLCTFLGFKFNPTYRQDFAQSEEGRKRAAASEMWRNLAQGEILATNTEKYKKQLTEDQIKIVERVTKEHLLGLGYSLMFPASVDTPFSTEEVGAYEEENAALKESVLAKSDPEDVRRRQALKSLYESIPATLGMQ</sequence>
<dbReference type="Pfam" id="PF13469">
    <property type="entry name" value="Sulfotransfer_3"/>
    <property type="match status" value="1"/>
</dbReference>
<protein>
    <recommendedName>
        <fullName evidence="2">protein-tyrosine sulfotransferase</fullName>
        <ecNumber evidence="2">2.8.2.20</ecNumber>
    </recommendedName>
</protein>
<dbReference type="InterPro" id="IPR027417">
    <property type="entry name" value="P-loop_NTPase"/>
</dbReference>
<dbReference type="GeneID" id="16073660"/>
<dbReference type="PANTHER" id="PTHR12788">
    <property type="entry name" value="PROTEIN-TYROSINE SULFOTRANSFERASE 2"/>
    <property type="match status" value="1"/>
</dbReference>
<dbReference type="eggNOG" id="ENOG502TG9Q">
    <property type="taxonomic scope" value="Eukaryota"/>
</dbReference>
<name>F2UC80_SALR5</name>
<dbReference type="SUPFAM" id="SSF52540">
    <property type="entry name" value="P-loop containing nucleoside triphosphate hydrolases"/>
    <property type="match status" value="1"/>
</dbReference>